<dbReference type="AlphaFoldDB" id="A0A551XW00"/>
<evidence type="ECO:0000313" key="3">
    <source>
        <dbReference type="Proteomes" id="UP000316443"/>
    </source>
</evidence>
<proteinExistence type="predicted"/>
<organism evidence="2 3">
    <name type="scientific">Microcystis aeruginosa Ma_QC_C_20070703_M131</name>
    <dbReference type="NCBI Taxonomy" id="2486263"/>
    <lineage>
        <taxon>Bacteria</taxon>
        <taxon>Bacillati</taxon>
        <taxon>Cyanobacteriota</taxon>
        <taxon>Cyanophyceae</taxon>
        <taxon>Oscillatoriophycideae</taxon>
        <taxon>Chroococcales</taxon>
        <taxon>Microcystaceae</taxon>
        <taxon>Microcystis</taxon>
    </lineage>
</organism>
<dbReference type="GO" id="GO:0003824">
    <property type="term" value="F:catalytic activity"/>
    <property type="evidence" value="ECO:0007669"/>
    <property type="project" value="InterPro"/>
</dbReference>
<sequence>MTKILVWNIQNFTNGRINPTAKAKKAKNVQETIRLNHILDTLRSNPPDIFSVLEVQPGSRKLNDGDLVQGTGEQGCLFLLNAINNDPQLGDLNNPLPANRKPWRIVPPLVSGAGGRTEAVAVFYNSLTVQFMGPSQWKGGVAYPAPWNNGAITSGDNKAAQILFKKAVQGQGPVNKQAIQIDFPTAQHRSPYLTQFKELKDHQRIIYLYSIHTSPAEAVEGTANIALITDLQRQLNNDEVIVIAGDFNVTQDPGFKVNGVTKANASYGELVKIGFTQEFDAAKIIPAPGGKVTQYHYVTTHLRPRKTKKVQDPDWKAVGVTQRKAADPWGDYPPYGYMSSAPEDTLDNIFTKYPPHQPAVKSPAGIPYPSQSQNSMIVNRVVGAPYNLPPVGGGGVAQHPQGLVNPYPVDMNLWIPQYHSGLRRDNTRKAGLTSMFRGFNNYGKIRLTSDHMAVYVEI</sequence>
<dbReference type="InterPro" id="IPR005135">
    <property type="entry name" value="Endo/exonuclease/phosphatase"/>
</dbReference>
<accession>A0A551XW00</accession>
<evidence type="ECO:0000259" key="1">
    <source>
        <dbReference type="Pfam" id="PF03372"/>
    </source>
</evidence>
<feature type="domain" description="Endonuclease/exonuclease/phosphatase" evidence="1">
    <location>
        <begin position="6"/>
        <end position="353"/>
    </location>
</feature>
<dbReference type="Pfam" id="PF03372">
    <property type="entry name" value="Exo_endo_phos"/>
    <property type="match status" value="1"/>
</dbReference>
<dbReference type="SUPFAM" id="SSF56219">
    <property type="entry name" value="DNase I-like"/>
    <property type="match status" value="1"/>
</dbReference>
<reference evidence="2 3" key="1">
    <citation type="submission" date="2019-01" db="EMBL/GenBank/DDBJ databases">
        <title>Coherence of Microcystis species and biogeography revealed through population genomics.</title>
        <authorList>
            <person name="Perez-Carrascal O.M."/>
            <person name="Terrat Y."/>
            <person name="Giani A."/>
            <person name="Fortin N."/>
            <person name="Tromas N."/>
            <person name="Shapiro B.J."/>
        </authorList>
    </citation>
    <scope>NUCLEOTIDE SEQUENCE [LARGE SCALE GENOMIC DNA]</scope>
    <source>
        <strain evidence="2">Ma_QC_C_20070703_M131</strain>
    </source>
</reference>
<comment type="caution">
    <text evidence="2">The sequence shown here is derived from an EMBL/GenBank/DDBJ whole genome shotgun (WGS) entry which is preliminary data.</text>
</comment>
<protein>
    <recommendedName>
        <fullName evidence="1">Endonuclease/exonuclease/phosphatase domain-containing protein</fullName>
    </recommendedName>
</protein>
<gene>
    <name evidence="2" type="ORF">EWV85_14845</name>
</gene>
<name>A0A551XW00_MICAE</name>
<dbReference type="Proteomes" id="UP000316443">
    <property type="component" value="Unassembled WGS sequence"/>
</dbReference>
<dbReference type="EMBL" id="SFCA01000149">
    <property type="protein sequence ID" value="TRT52894.1"/>
    <property type="molecule type" value="Genomic_DNA"/>
</dbReference>
<dbReference type="Gene3D" id="3.60.10.10">
    <property type="entry name" value="Endonuclease/exonuclease/phosphatase"/>
    <property type="match status" value="1"/>
</dbReference>
<dbReference type="InterPro" id="IPR036691">
    <property type="entry name" value="Endo/exonu/phosph_ase_sf"/>
</dbReference>
<evidence type="ECO:0000313" key="2">
    <source>
        <dbReference type="EMBL" id="TRT52894.1"/>
    </source>
</evidence>